<protein>
    <submittedName>
        <fullName evidence="1">Uncharacterized protein</fullName>
    </submittedName>
</protein>
<name>A0A8S5VU53_9CAUD</name>
<accession>A0A8S5VU53</accession>
<evidence type="ECO:0000313" key="1">
    <source>
        <dbReference type="EMBL" id="DAG97989.1"/>
    </source>
</evidence>
<sequence length="204" mass="23562">MVKIVYLQSLKSYVAKIGERFFTVRIDMDRFNDYQPQIDKKKFLSCAGTIEYIGGSAVVVPMIKLLIERRDGTKTSDRFLYRLSFSEETFDELIDGSLFTLLEIYVTETIPYSDLWKFEDEILVTSGIGENLSVTSFDENGKRISEGFVNFENCRTPQIFKYSDDIIVIDRHGKDLKILVNGLLVESTKMTVSSIYNNEYLNFK</sequence>
<proteinExistence type="predicted"/>
<reference evidence="1" key="1">
    <citation type="journal article" date="2021" name="Proc. Natl. Acad. Sci. U.S.A.">
        <title>A Catalog of Tens of Thousands of Viruses from Human Metagenomes Reveals Hidden Associations with Chronic Diseases.</title>
        <authorList>
            <person name="Tisza M.J."/>
            <person name="Buck C.B."/>
        </authorList>
    </citation>
    <scope>NUCLEOTIDE SEQUENCE</scope>
    <source>
        <strain evidence="1">CtASH1</strain>
    </source>
</reference>
<organism evidence="1">
    <name type="scientific">Ackermannviridae sp</name>
    <dbReference type="NCBI Taxonomy" id="2831612"/>
    <lineage>
        <taxon>Viruses</taxon>
        <taxon>Duplodnaviria</taxon>
        <taxon>Heunggongvirae</taxon>
        <taxon>Uroviricota</taxon>
        <taxon>Caudoviricetes</taxon>
        <taxon>Pantevenvirales</taxon>
        <taxon>Ackermannviridae</taxon>
    </lineage>
</organism>
<dbReference type="EMBL" id="BK035393">
    <property type="protein sequence ID" value="DAG97989.1"/>
    <property type="molecule type" value="Genomic_DNA"/>
</dbReference>